<gene>
    <name evidence="7" type="ORF">L207DRAFT_413745</name>
</gene>
<dbReference type="InterPro" id="IPR013154">
    <property type="entry name" value="ADH-like_N"/>
</dbReference>
<proteinExistence type="inferred from homology"/>
<dbReference type="InterPro" id="IPR036291">
    <property type="entry name" value="NAD(P)-bd_dom_sf"/>
</dbReference>
<protein>
    <submittedName>
        <fullName evidence="7">Alcohol dehydrogenase</fullName>
    </submittedName>
</protein>
<organism evidence="7 8">
    <name type="scientific">Hyaloscypha variabilis (strain UAMH 11265 / GT02V1 / F)</name>
    <name type="common">Meliniomyces variabilis</name>
    <dbReference type="NCBI Taxonomy" id="1149755"/>
    <lineage>
        <taxon>Eukaryota</taxon>
        <taxon>Fungi</taxon>
        <taxon>Dikarya</taxon>
        <taxon>Ascomycota</taxon>
        <taxon>Pezizomycotina</taxon>
        <taxon>Leotiomycetes</taxon>
        <taxon>Helotiales</taxon>
        <taxon>Hyaloscyphaceae</taxon>
        <taxon>Hyaloscypha</taxon>
        <taxon>Hyaloscypha variabilis</taxon>
    </lineage>
</organism>
<dbReference type="OrthoDB" id="1560166at2759"/>
<reference evidence="7 8" key="1">
    <citation type="submission" date="2016-04" db="EMBL/GenBank/DDBJ databases">
        <title>A degradative enzymes factory behind the ericoid mycorrhizal symbiosis.</title>
        <authorList>
            <consortium name="DOE Joint Genome Institute"/>
            <person name="Martino E."/>
            <person name="Morin E."/>
            <person name="Grelet G."/>
            <person name="Kuo A."/>
            <person name="Kohler A."/>
            <person name="Daghino S."/>
            <person name="Barry K."/>
            <person name="Choi C."/>
            <person name="Cichocki N."/>
            <person name="Clum A."/>
            <person name="Copeland A."/>
            <person name="Hainaut M."/>
            <person name="Haridas S."/>
            <person name="Labutti K."/>
            <person name="Lindquist E."/>
            <person name="Lipzen A."/>
            <person name="Khouja H.-R."/>
            <person name="Murat C."/>
            <person name="Ohm R."/>
            <person name="Olson A."/>
            <person name="Spatafora J."/>
            <person name="Veneault-Fourrey C."/>
            <person name="Henrissat B."/>
            <person name="Grigoriev I."/>
            <person name="Martin F."/>
            <person name="Perotto S."/>
        </authorList>
    </citation>
    <scope>NUCLEOTIDE SEQUENCE [LARGE SCALE GENOMIC DNA]</scope>
    <source>
        <strain evidence="7 8">F</strain>
    </source>
</reference>
<comment type="similarity">
    <text evidence="2">Belongs to the zinc-containing alcohol dehydrogenase family.</text>
</comment>
<feature type="domain" description="Enoyl reductase (ER)" evidence="6">
    <location>
        <begin position="14"/>
        <end position="367"/>
    </location>
</feature>
<accession>A0A2J6SBA4</accession>
<evidence type="ECO:0000256" key="3">
    <source>
        <dbReference type="ARBA" id="ARBA00022723"/>
    </source>
</evidence>
<dbReference type="Gene3D" id="3.90.180.10">
    <property type="entry name" value="Medium-chain alcohol dehydrogenases, catalytic domain"/>
    <property type="match status" value="1"/>
</dbReference>
<dbReference type="Pfam" id="PF08240">
    <property type="entry name" value="ADH_N"/>
    <property type="match status" value="1"/>
</dbReference>
<dbReference type="Pfam" id="PF00107">
    <property type="entry name" value="ADH_zinc_N"/>
    <property type="match status" value="1"/>
</dbReference>
<evidence type="ECO:0000256" key="2">
    <source>
        <dbReference type="ARBA" id="ARBA00008072"/>
    </source>
</evidence>
<dbReference type="InterPro" id="IPR020843">
    <property type="entry name" value="ER"/>
</dbReference>
<evidence type="ECO:0000256" key="5">
    <source>
        <dbReference type="ARBA" id="ARBA00023002"/>
    </source>
</evidence>
<evidence type="ECO:0000313" key="8">
    <source>
        <dbReference type="Proteomes" id="UP000235786"/>
    </source>
</evidence>
<dbReference type="AlphaFoldDB" id="A0A2J6SBA4"/>
<keyword evidence="3" id="KW-0479">Metal-binding</keyword>
<dbReference type="SUPFAM" id="SSF50129">
    <property type="entry name" value="GroES-like"/>
    <property type="match status" value="1"/>
</dbReference>
<dbReference type="FunFam" id="3.40.50.720:FF:000003">
    <property type="entry name" value="S-(hydroxymethyl)glutathione dehydrogenase"/>
    <property type="match status" value="1"/>
</dbReference>
<dbReference type="EMBL" id="KZ613937">
    <property type="protein sequence ID" value="PMD48035.1"/>
    <property type="molecule type" value="Genomic_DNA"/>
</dbReference>
<dbReference type="SMART" id="SM00829">
    <property type="entry name" value="PKS_ER"/>
    <property type="match status" value="1"/>
</dbReference>
<dbReference type="GO" id="GO:0046872">
    <property type="term" value="F:metal ion binding"/>
    <property type="evidence" value="ECO:0007669"/>
    <property type="project" value="UniProtKB-KW"/>
</dbReference>
<dbReference type="CDD" id="cd08278">
    <property type="entry name" value="benzyl_alcohol_DH"/>
    <property type="match status" value="1"/>
</dbReference>
<dbReference type="PANTHER" id="PTHR43350:SF11">
    <property type="entry name" value="ENOYL REDUCTASE (ER) DOMAIN-CONTAINING PROTEIN"/>
    <property type="match status" value="1"/>
</dbReference>
<evidence type="ECO:0000313" key="7">
    <source>
        <dbReference type="EMBL" id="PMD48035.1"/>
    </source>
</evidence>
<evidence type="ECO:0000256" key="4">
    <source>
        <dbReference type="ARBA" id="ARBA00022833"/>
    </source>
</evidence>
<comment type="cofactor">
    <cofactor evidence="1">
        <name>Zn(2+)</name>
        <dbReference type="ChEBI" id="CHEBI:29105"/>
    </cofactor>
</comment>
<keyword evidence="5" id="KW-0560">Oxidoreductase</keyword>
<dbReference type="GO" id="GO:0016491">
    <property type="term" value="F:oxidoreductase activity"/>
    <property type="evidence" value="ECO:0007669"/>
    <property type="project" value="UniProtKB-KW"/>
</dbReference>
<dbReference type="SUPFAM" id="SSF51735">
    <property type="entry name" value="NAD(P)-binding Rossmann-fold domains"/>
    <property type="match status" value="1"/>
</dbReference>
<dbReference type="STRING" id="1149755.A0A2J6SBA4"/>
<dbReference type="Proteomes" id="UP000235786">
    <property type="component" value="Unassembled WGS sequence"/>
</dbReference>
<evidence type="ECO:0000256" key="1">
    <source>
        <dbReference type="ARBA" id="ARBA00001947"/>
    </source>
</evidence>
<keyword evidence="8" id="KW-1185">Reference proteome</keyword>
<keyword evidence="4" id="KW-0862">Zinc</keyword>
<dbReference type="Gene3D" id="3.40.50.720">
    <property type="entry name" value="NAD(P)-binding Rossmann-like Domain"/>
    <property type="match status" value="1"/>
</dbReference>
<dbReference type="InterPro" id="IPR011032">
    <property type="entry name" value="GroES-like_sf"/>
</dbReference>
<dbReference type="PANTHER" id="PTHR43350">
    <property type="entry name" value="NAD-DEPENDENT ALCOHOL DEHYDROGENASE"/>
    <property type="match status" value="1"/>
</dbReference>
<evidence type="ECO:0000259" key="6">
    <source>
        <dbReference type="SMART" id="SM00829"/>
    </source>
</evidence>
<dbReference type="InterPro" id="IPR013149">
    <property type="entry name" value="ADH-like_C"/>
</dbReference>
<sequence length="371" mass="39246">MVHFARALVAPAVGGPLEFRDVLLDTVRPDEALIEIHAVGICHADISCLNGKLPVKFPIVFGHEGSGMVKEVGSQLEGILPGDMVLMSFNSCGNCTTCKRETPAYCLNMLPLNFGGTRLDQSHTMRCADGAPLYSNFFGQSSFSNLAIVNKRCLVRVSKETPLSLFAPLGCGLQTGAGAILNTLNMQSGASVAVFGTGSVGMAAIMAAKIRKANIIIGVDIDEGRLEIARSIGATHCLNGSDSDIADQIRVICGGDGVNYAVDCTGVGAIIERMIDSLGTLGKAATIGAPAPGTKVSVDVLSQLTKGRQYIGCNQGDSIPQQMIPYLIEQHSQGNFPIEKIVQTYSIEDFAVALEDMKSGKVIKPVLIWRC</sequence>
<name>A0A2J6SBA4_HYAVF</name>